<dbReference type="AlphaFoldDB" id="M2NCZ2"/>
<name>M2NCZ2_BAUPA</name>
<dbReference type="Proteomes" id="UP000011761">
    <property type="component" value="Unassembled WGS sequence"/>
</dbReference>
<protein>
    <submittedName>
        <fullName evidence="1">Uncharacterized protein</fullName>
    </submittedName>
</protein>
<reference evidence="1 2" key="1">
    <citation type="journal article" date="2012" name="PLoS Pathog.">
        <title>Diverse lifestyles and strategies of plant pathogenesis encoded in the genomes of eighteen Dothideomycetes fungi.</title>
        <authorList>
            <person name="Ohm R.A."/>
            <person name="Feau N."/>
            <person name="Henrissat B."/>
            <person name="Schoch C.L."/>
            <person name="Horwitz B.A."/>
            <person name="Barry K.W."/>
            <person name="Condon B.J."/>
            <person name="Copeland A.C."/>
            <person name="Dhillon B."/>
            <person name="Glaser F."/>
            <person name="Hesse C.N."/>
            <person name="Kosti I."/>
            <person name="LaButti K."/>
            <person name="Lindquist E.A."/>
            <person name="Lucas S."/>
            <person name="Salamov A.A."/>
            <person name="Bradshaw R.E."/>
            <person name="Ciuffetti L."/>
            <person name="Hamelin R.C."/>
            <person name="Kema G.H.J."/>
            <person name="Lawrence C."/>
            <person name="Scott J.A."/>
            <person name="Spatafora J.W."/>
            <person name="Turgeon B.G."/>
            <person name="de Wit P.J.G.M."/>
            <person name="Zhong S."/>
            <person name="Goodwin S.B."/>
            <person name="Grigoriev I.V."/>
        </authorList>
    </citation>
    <scope>NUCLEOTIDE SEQUENCE [LARGE SCALE GENOMIC DNA]</scope>
    <source>
        <strain evidence="1 2">UAMH 10762</strain>
    </source>
</reference>
<dbReference type="OrthoDB" id="1861185at2759"/>
<dbReference type="STRING" id="717646.M2NCZ2"/>
<evidence type="ECO:0000313" key="1">
    <source>
        <dbReference type="EMBL" id="EMC96795.1"/>
    </source>
</evidence>
<dbReference type="HOGENOM" id="CLU_146827_0_0_1"/>
<sequence>MTNLLTVLPDFQLAAFAHILPSLEKTSISTADLLTLDAFDIAKRAQVPPGEVSKLAAALLEGLHGIDHAAAHEESTASSHGLSHLNVDVATISLLDDGLDAALGGGVNVGCITEFVGESWQDPMSSYTAVIRPATGTARSGELCTLHLH</sequence>
<accession>M2NCZ2</accession>
<dbReference type="KEGG" id="bcom:BAUCODRAFT_490070"/>
<keyword evidence="2" id="KW-1185">Reference proteome</keyword>
<proteinExistence type="predicted"/>
<gene>
    <name evidence="1" type="ORF">BAUCODRAFT_490070</name>
</gene>
<dbReference type="GeneID" id="19114852"/>
<evidence type="ECO:0000313" key="2">
    <source>
        <dbReference type="Proteomes" id="UP000011761"/>
    </source>
</evidence>
<dbReference type="OMA" id="HDWACIS"/>
<dbReference type="eggNOG" id="KOG1564">
    <property type="taxonomic scope" value="Eukaryota"/>
</dbReference>
<organism evidence="1 2">
    <name type="scientific">Baudoinia panamericana (strain UAMH 10762)</name>
    <name type="common">Angels' share fungus</name>
    <name type="synonym">Baudoinia compniacensis (strain UAMH 10762)</name>
    <dbReference type="NCBI Taxonomy" id="717646"/>
    <lineage>
        <taxon>Eukaryota</taxon>
        <taxon>Fungi</taxon>
        <taxon>Dikarya</taxon>
        <taxon>Ascomycota</taxon>
        <taxon>Pezizomycotina</taxon>
        <taxon>Dothideomycetes</taxon>
        <taxon>Dothideomycetidae</taxon>
        <taxon>Mycosphaerellales</taxon>
        <taxon>Teratosphaeriaceae</taxon>
        <taxon>Baudoinia</taxon>
    </lineage>
</organism>
<dbReference type="RefSeq" id="XP_007676686.1">
    <property type="nucleotide sequence ID" value="XM_007678496.1"/>
</dbReference>
<dbReference type="EMBL" id="KB445555">
    <property type="protein sequence ID" value="EMC96795.1"/>
    <property type="molecule type" value="Genomic_DNA"/>
</dbReference>